<organism evidence="13 14">
    <name type="scientific">Acetobacterium wieringae</name>
    <dbReference type="NCBI Taxonomy" id="52694"/>
    <lineage>
        <taxon>Bacteria</taxon>
        <taxon>Bacillati</taxon>
        <taxon>Bacillota</taxon>
        <taxon>Clostridia</taxon>
        <taxon>Eubacteriales</taxon>
        <taxon>Eubacteriaceae</taxon>
        <taxon>Acetobacterium</taxon>
    </lineage>
</organism>
<keyword evidence="6 10" id="KW-0472">Membrane</keyword>
<keyword evidence="5 10" id="KW-1133">Transmembrane helix</keyword>
<dbReference type="PANTHER" id="PTHR43531">
    <property type="entry name" value="PROTEIN ICFG"/>
    <property type="match status" value="1"/>
</dbReference>
<dbReference type="Proteomes" id="UP000176244">
    <property type="component" value="Unassembled WGS sequence"/>
</dbReference>
<sequence length="1058" mass="113662">MKAAQSHDPHQTTVKIRLSTKLTAFTTLILTLAVITLGLIAINLGAAALTSESSTQEEAFVTEGAGHIGAIVSGNLGKLDEIALRARTATMDWNTQVASIAGDVERLGYQDIAVMDMNGNARYIIGGGEFKSEGQFWYEDGFAGNTSISDVAISKVTNEPVVFEVAPIKNNGQVVGLLVGRRDPTFMLDITNAMGDGERKYGMVINENGAVMAHPNEQLILDQTNVFDEIEANGPLKEFGLAIQELGTGQTGSIAYNYKGDQKLAYNAPIPGTNWTLIVTKFEDDVLAPINHLRNVILIAALIILLAGGVATFILARKISNPIVSLNQMIKEMTQGHLSDRLEVASRDEVGEMTSSMNQLADDLQNVVIATMNQISNGDVSADIELRDSRDEIAPALKLTIETIRGLISESTMLSQAAIAGQWETRGDADAFKGGFREIVQGVNATLDTVVDQMVWYEAIIDAIPFPLHVTDNDMKWTFMNKPFEDLMIANGVIKDRNSACGMDCYNANADICRTEGCGIRRLVDQGLTDSYFEWVGRSNKQDTAYLKNKKGENIGFVEVVTDLTPIIRVSDYTKNEVTRLENNLSSLAQGDLNFDINVGEPDEYTAEVSIQFHKIGDTLAEVKQSVGNLIDDASMLAQAGIDGKLSTRADASRHQGDFAKIVNGVNATLDAVVAPVKEASDTLQDLAKGNLNTGMVGNYNGDYTRIKNDMNQTVAFLKNYVDEIAKTLLEMGQGNLDIEITTDYLGDFQAIKTGLNGIAATLSETMSEINEAAGQVEAGARQISDGGQALSQGTTEQASAIQQLNASIEEVAGETKKNATNANEANERALEVRSNAEVGNEQMTKMVSAMIDINESSKSISKIIKVIDDIAFQTNILALNAAVEAARAGSHGKGFAVVAEEVRSLAARSAEAAKETTGLIEGSIDKVEAGTRIADETAASLVEILNEIEKVTGLVGNIARASNDQATEIAQITQGIEQVSTVVQTNSATAEESAAASEELSGQAEMLKQMVGAFKLKKKGAAHHTSPRPPVEKPVKQKDTAETSPQIVLDDLEMDKY</sequence>
<dbReference type="PROSITE" id="PS50111">
    <property type="entry name" value="CHEMOTAXIS_TRANSDUC_2"/>
    <property type="match status" value="1"/>
</dbReference>
<reference evidence="13 14" key="1">
    <citation type="submission" date="2015-09" db="EMBL/GenBank/DDBJ databases">
        <title>Genome sequence of Acetobacterium wieringae DSM 1911.</title>
        <authorList>
            <person name="Poehlein A."/>
            <person name="Bengelsdorf F.R."/>
            <person name="Schiel-Bengelsdorf B."/>
            <person name="Duerre P."/>
            <person name="Daniel R."/>
        </authorList>
    </citation>
    <scope>NUCLEOTIDE SEQUENCE [LARGE SCALE GENOMIC DNA]</scope>
    <source>
        <strain evidence="13 14">DSM 1911</strain>
    </source>
</reference>
<evidence type="ECO:0000313" key="14">
    <source>
        <dbReference type="Proteomes" id="UP000176244"/>
    </source>
</evidence>
<dbReference type="OrthoDB" id="597657at2"/>
<evidence type="ECO:0000259" key="11">
    <source>
        <dbReference type="PROSITE" id="PS50111"/>
    </source>
</evidence>
<dbReference type="InterPro" id="IPR051310">
    <property type="entry name" value="MCP_chemotaxis"/>
</dbReference>
<dbReference type="Gene3D" id="3.30.450.20">
    <property type="entry name" value="PAS domain"/>
    <property type="match status" value="1"/>
</dbReference>
<dbReference type="FunFam" id="1.10.287.950:FF:000001">
    <property type="entry name" value="Methyl-accepting chemotaxis sensory transducer"/>
    <property type="match status" value="1"/>
</dbReference>
<comment type="subcellular location">
    <subcellularLocation>
        <location evidence="1">Cell membrane</location>
        <topology evidence="1">Multi-pass membrane protein</topology>
    </subcellularLocation>
</comment>
<dbReference type="CDD" id="cd12912">
    <property type="entry name" value="PDC2_MCP_like"/>
    <property type="match status" value="1"/>
</dbReference>
<dbReference type="Pfam" id="PF00015">
    <property type="entry name" value="MCPsignal"/>
    <property type="match status" value="1"/>
</dbReference>
<accession>A0A1F2PII5</accession>
<evidence type="ECO:0000256" key="9">
    <source>
        <dbReference type="SAM" id="MobiDB-lite"/>
    </source>
</evidence>
<proteinExistence type="inferred from homology"/>
<evidence type="ECO:0000256" key="10">
    <source>
        <dbReference type="SAM" id="Phobius"/>
    </source>
</evidence>
<dbReference type="Pfam" id="PF18947">
    <property type="entry name" value="HAMP_2"/>
    <property type="match status" value="2"/>
</dbReference>
<dbReference type="SUPFAM" id="SSF58104">
    <property type="entry name" value="Methyl-accepting chemotaxis protein (MCP) signaling domain"/>
    <property type="match status" value="1"/>
</dbReference>
<dbReference type="PANTHER" id="PTHR43531:SF11">
    <property type="entry name" value="METHYL-ACCEPTING CHEMOTAXIS PROTEIN 3"/>
    <property type="match status" value="1"/>
</dbReference>
<dbReference type="GO" id="GO:0007165">
    <property type="term" value="P:signal transduction"/>
    <property type="evidence" value="ECO:0007669"/>
    <property type="project" value="UniProtKB-KW"/>
</dbReference>
<evidence type="ECO:0000313" key="13">
    <source>
        <dbReference type="EMBL" id="OFV70526.1"/>
    </source>
</evidence>
<gene>
    <name evidence="13" type="primary">tap_14</name>
    <name evidence="13" type="ORF">ACWI_20050</name>
</gene>
<dbReference type="STRING" id="52694.ACWI_20050"/>
<evidence type="ECO:0000256" key="4">
    <source>
        <dbReference type="ARBA" id="ARBA00022692"/>
    </source>
</evidence>
<dbReference type="Gene3D" id="1.20.120.1530">
    <property type="match status" value="2"/>
</dbReference>
<dbReference type="Gene3D" id="6.10.340.10">
    <property type="match status" value="1"/>
</dbReference>
<evidence type="ECO:0000256" key="6">
    <source>
        <dbReference type="ARBA" id="ARBA00023136"/>
    </source>
</evidence>
<keyword evidence="8" id="KW-0807">Transducer</keyword>
<dbReference type="AlphaFoldDB" id="A0A1F2PII5"/>
<evidence type="ECO:0000256" key="7">
    <source>
        <dbReference type="ARBA" id="ARBA00029447"/>
    </source>
</evidence>
<keyword evidence="4 10" id="KW-0812">Transmembrane</keyword>
<dbReference type="InterPro" id="IPR003660">
    <property type="entry name" value="HAMP_dom"/>
</dbReference>
<feature type="compositionally biased region" description="Basic residues" evidence="9">
    <location>
        <begin position="1018"/>
        <end position="1027"/>
    </location>
</feature>
<dbReference type="CDD" id="cd11386">
    <property type="entry name" value="MCP_signal"/>
    <property type="match status" value="1"/>
</dbReference>
<evidence type="ECO:0000256" key="3">
    <source>
        <dbReference type="ARBA" id="ARBA00022500"/>
    </source>
</evidence>
<feature type="region of interest" description="Disordered" evidence="9">
    <location>
        <begin position="1018"/>
        <end position="1058"/>
    </location>
</feature>
<feature type="domain" description="Methyl-accepting transducer" evidence="11">
    <location>
        <begin position="773"/>
        <end position="1002"/>
    </location>
</feature>
<evidence type="ECO:0000256" key="5">
    <source>
        <dbReference type="ARBA" id="ARBA00022989"/>
    </source>
</evidence>
<evidence type="ECO:0000256" key="2">
    <source>
        <dbReference type="ARBA" id="ARBA00022475"/>
    </source>
</evidence>
<dbReference type="GO" id="GO:0006935">
    <property type="term" value="P:chemotaxis"/>
    <property type="evidence" value="ECO:0007669"/>
    <property type="project" value="TreeGrafter"/>
</dbReference>
<dbReference type="CDD" id="cd06225">
    <property type="entry name" value="HAMP"/>
    <property type="match status" value="1"/>
</dbReference>
<dbReference type="PROSITE" id="PS50885">
    <property type="entry name" value="HAMP"/>
    <property type="match status" value="2"/>
</dbReference>
<evidence type="ECO:0000256" key="8">
    <source>
        <dbReference type="PROSITE-ProRule" id="PRU00284"/>
    </source>
</evidence>
<comment type="similarity">
    <text evidence="7">Belongs to the methyl-accepting chemotaxis (MCP) protein family.</text>
</comment>
<dbReference type="SUPFAM" id="SSF158472">
    <property type="entry name" value="HAMP domain-like"/>
    <property type="match status" value="1"/>
</dbReference>
<keyword evidence="2" id="KW-1003">Cell membrane</keyword>
<dbReference type="EMBL" id="LKEU01000030">
    <property type="protein sequence ID" value="OFV70526.1"/>
    <property type="molecule type" value="Genomic_DNA"/>
</dbReference>
<dbReference type="InterPro" id="IPR004089">
    <property type="entry name" value="MCPsignal_dom"/>
</dbReference>
<dbReference type="InterPro" id="IPR033479">
    <property type="entry name" value="dCache_1"/>
</dbReference>
<comment type="caution">
    <text evidence="13">The sequence shown here is derived from an EMBL/GenBank/DDBJ whole genome shotgun (WGS) entry which is preliminary data.</text>
</comment>
<dbReference type="Pfam" id="PF00672">
    <property type="entry name" value="HAMP"/>
    <property type="match status" value="1"/>
</dbReference>
<feature type="transmembrane region" description="Helical" evidence="10">
    <location>
        <begin position="296"/>
        <end position="316"/>
    </location>
</feature>
<feature type="domain" description="HAMP" evidence="12">
    <location>
        <begin position="671"/>
        <end position="723"/>
    </location>
</feature>
<keyword evidence="3" id="KW-0145">Chemotaxis</keyword>
<dbReference type="GO" id="GO:0005886">
    <property type="term" value="C:plasma membrane"/>
    <property type="evidence" value="ECO:0007669"/>
    <property type="project" value="UniProtKB-SubCell"/>
</dbReference>
<dbReference type="CDD" id="cd18773">
    <property type="entry name" value="PDC1_HK_sensor"/>
    <property type="match status" value="1"/>
</dbReference>
<feature type="compositionally biased region" description="Basic and acidic residues" evidence="9">
    <location>
        <begin position="1031"/>
        <end position="1042"/>
    </location>
</feature>
<dbReference type="SMART" id="SM00304">
    <property type="entry name" value="HAMP"/>
    <property type="match status" value="3"/>
</dbReference>
<dbReference type="GO" id="GO:0004888">
    <property type="term" value="F:transmembrane signaling receptor activity"/>
    <property type="evidence" value="ECO:0007669"/>
    <property type="project" value="TreeGrafter"/>
</dbReference>
<feature type="transmembrane region" description="Helical" evidence="10">
    <location>
        <begin position="22"/>
        <end position="46"/>
    </location>
</feature>
<dbReference type="Gene3D" id="1.10.287.950">
    <property type="entry name" value="Methyl-accepting chemotaxis protein"/>
    <property type="match status" value="1"/>
</dbReference>
<evidence type="ECO:0000256" key="1">
    <source>
        <dbReference type="ARBA" id="ARBA00004651"/>
    </source>
</evidence>
<protein>
    <submittedName>
        <fullName evidence="13">Methyl-accepting chemotaxis protein IV</fullName>
    </submittedName>
</protein>
<dbReference type="RefSeq" id="WP_070371308.1">
    <property type="nucleotide sequence ID" value="NZ_LKEU01000030.1"/>
</dbReference>
<dbReference type="Pfam" id="PF02743">
    <property type="entry name" value="dCache_1"/>
    <property type="match status" value="1"/>
</dbReference>
<name>A0A1F2PII5_9FIRM</name>
<feature type="domain" description="HAMP" evidence="12">
    <location>
        <begin position="317"/>
        <end position="369"/>
    </location>
</feature>
<dbReference type="SMART" id="SM00283">
    <property type="entry name" value="MA"/>
    <property type="match status" value="1"/>
</dbReference>
<evidence type="ECO:0000259" key="12">
    <source>
        <dbReference type="PROSITE" id="PS50885"/>
    </source>
</evidence>